<dbReference type="KEGG" id="sgn:SGRA_0572"/>
<dbReference type="Pfam" id="PF04012">
    <property type="entry name" value="PspA_IM30"/>
    <property type="match status" value="1"/>
</dbReference>
<organism evidence="3 4">
    <name type="scientific">Saprospira grandis (strain Lewin)</name>
    <dbReference type="NCBI Taxonomy" id="984262"/>
    <lineage>
        <taxon>Bacteria</taxon>
        <taxon>Pseudomonadati</taxon>
        <taxon>Bacteroidota</taxon>
        <taxon>Saprospiria</taxon>
        <taxon>Saprospirales</taxon>
        <taxon>Saprospiraceae</taxon>
        <taxon>Saprospira</taxon>
    </lineage>
</organism>
<accession>H6KZ27</accession>
<dbReference type="PANTHER" id="PTHR31088">
    <property type="entry name" value="MEMBRANE-ASSOCIATED PROTEIN VIPP1, CHLOROPLASTIC"/>
    <property type="match status" value="1"/>
</dbReference>
<reference evidence="3 4" key="1">
    <citation type="journal article" date="2012" name="Stand. Genomic Sci.">
        <title>Complete genome sequencing and analysis of Saprospira grandis str. Lewin, a predatory marine bacterium.</title>
        <authorList>
            <person name="Saw J.H."/>
            <person name="Yuryev A."/>
            <person name="Kanbe M."/>
            <person name="Hou S."/>
            <person name="Young A.G."/>
            <person name="Aizawa S."/>
            <person name="Alam M."/>
        </authorList>
    </citation>
    <scope>NUCLEOTIDE SEQUENCE [LARGE SCALE GENOMIC DNA]</scope>
    <source>
        <strain evidence="3 4">Lewin</strain>
    </source>
</reference>
<evidence type="ECO:0000313" key="3">
    <source>
        <dbReference type="EMBL" id="AFC23311.1"/>
    </source>
</evidence>
<dbReference type="eggNOG" id="COG1842">
    <property type="taxonomic scope" value="Bacteria"/>
</dbReference>
<dbReference type="HOGENOM" id="CLU_056466_4_0_10"/>
<dbReference type="InterPro" id="IPR007157">
    <property type="entry name" value="PspA_VIPP1"/>
</dbReference>
<keyword evidence="2" id="KW-0175">Coiled coil</keyword>
<feature type="coiled-coil region" evidence="2">
    <location>
        <begin position="55"/>
        <end position="152"/>
    </location>
</feature>
<dbReference type="OrthoDB" id="9779630at2"/>
<dbReference type="PANTHER" id="PTHR31088:SF6">
    <property type="entry name" value="PHAGE SHOCK PROTEIN A"/>
    <property type="match status" value="1"/>
</dbReference>
<protein>
    <submittedName>
        <fullName evidence="3">PspA/IM30 family protein</fullName>
    </submittedName>
</protein>
<gene>
    <name evidence="3" type="primary">pspA</name>
    <name evidence="3" type="ordered locus">SGRA_0572</name>
</gene>
<dbReference type="RefSeq" id="WP_014373555.1">
    <property type="nucleotide sequence ID" value="NC_016940.1"/>
</dbReference>
<name>H6KZ27_SAPGL</name>
<proteinExistence type="inferred from homology"/>
<keyword evidence="4" id="KW-1185">Reference proteome</keyword>
<dbReference type="AlphaFoldDB" id="H6KZ27"/>
<evidence type="ECO:0000256" key="1">
    <source>
        <dbReference type="ARBA" id="ARBA00043985"/>
    </source>
</evidence>
<dbReference type="Proteomes" id="UP000007519">
    <property type="component" value="Chromosome"/>
</dbReference>
<sequence length="262" mass="29710">MWQFLKRLFRLGKAEANSALDKLENPIKMTKQGIRDLKTDLDKSLQSLAEVKAIAIRTNREVQTYKQNADDYEKKAMALLKRGQSGQMEAAEAERLATEALARREENLKLYQTALQNKKKYDGMVTTMEGKIRTLKSQIAKWENELRSLEARDKVSKATTKLNKQLTNIDSSGTMSMLERMKEKVEEQESLAEAYGEMADESKTIDDEIDTALNDPTVTASAALDDLKRKMGMLPAQEERIEIKEKSDVTIKIEVDDKNKGA</sequence>
<evidence type="ECO:0000256" key="2">
    <source>
        <dbReference type="SAM" id="Coils"/>
    </source>
</evidence>
<evidence type="ECO:0000313" key="4">
    <source>
        <dbReference type="Proteomes" id="UP000007519"/>
    </source>
</evidence>
<comment type="similarity">
    <text evidence="1">Belongs to the PspA/Vipp/IM30 family.</text>
</comment>
<dbReference type="EMBL" id="CP002831">
    <property type="protein sequence ID" value="AFC23311.1"/>
    <property type="molecule type" value="Genomic_DNA"/>
</dbReference>
<dbReference type="STRING" id="984262.SGRA_0572"/>